<dbReference type="InterPro" id="IPR013325">
    <property type="entry name" value="RNA_pol_sigma_r2"/>
</dbReference>
<evidence type="ECO:0000256" key="5">
    <source>
        <dbReference type="SAM" id="MobiDB-lite"/>
    </source>
</evidence>
<feature type="transmembrane region" description="Helical" evidence="6">
    <location>
        <begin position="429"/>
        <end position="451"/>
    </location>
</feature>
<feature type="transmembrane region" description="Helical" evidence="6">
    <location>
        <begin position="240"/>
        <end position="264"/>
    </location>
</feature>
<dbReference type="Pfam" id="PF04542">
    <property type="entry name" value="Sigma70_r2"/>
    <property type="match status" value="1"/>
</dbReference>
<accession>A0AAU7CK23</accession>
<organism evidence="9">
    <name type="scientific">Singulisphaera sp. Ch08</name>
    <dbReference type="NCBI Taxonomy" id="3120278"/>
    <lineage>
        <taxon>Bacteria</taxon>
        <taxon>Pseudomonadati</taxon>
        <taxon>Planctomycetota</taxon>
        <taxon>Planctomycetia</taxon>
        <taxon>Isosphaerales</taxon>
        <taxon>Isosphaeraceae</taxon>
        <taxon>Singulisphaera</taxon>
    </lineage>
</organism>
<proteinExistence type="inferred from homology"/>
<dbReference type="PANTHER" id="PTHR43133:SF51">
    <property type="entry name" value="RNA POLYMERASE SIGMA FACTOR"/>
    <property type="match status" value="1"/>
</dbReference>
<sequence>MKIPGLKPHLPDSDLWRLVCQGDADAFEVLVGRYQSLVSAVAYNVCGNVALSEDVAQETFWAAWRERASLVQPDRLRPWLCGIARNLGKNAWSKASRASGRATSLELNDMSEPTTNEPGPVEEVVSREEESLVWEALEQIPEAYREPLILYYRDDQAVADIAAALELSEEAVRQRLSRGRGMLRERVAGLVENGLRRTRPGRGFTVAVMAGLTAHSAGTKAAVAGAAAAGAAKGAGGGGLAGGLISGLLGPLVGLLGGWLGCWLPAQVARTKVERDLMLRSGRRILMASIAFAAGVYGLARMPSRMSPPAYLIALGTGYLLFMAYVGFESIRMVRKVKRVLAAPGVAHEPNDTAMSVGLKALSARFRGRVFRSRIEFLGYPLVDINVSDPRPSTDPGDLTTGRRVARGWVAIGDDAHGLLLAIGSKARAAVAIGGRTVGVVSLGGIAVGLIAGGGVALGLVGVGGLGLGVFAVGGAALGWQACGGAALAWNVASGGGAAAWHAAIGGVAIAHEYAVGGKAWARHANDEAAKALLLDHPLIQGMQWYIAHSGWVTAGIVGLSLLIPLAILPLMYRRDRAN</sequence>
<feature type="transmembrane region" description="Helical" evidence="6">
    <location>
        <begin position="487"/>
        <end position="511"/>
    </location>
</feature>
<keyword evidence="6" id="KW-0472">Membrane</keyword>
<dbReference type="EMBL" id="CP155447">
    <property type="protein sequence ID" value="XBH05282.1"/>
    <property type="molecule type" value="Genomic_DNA"/>
</dbReference>
<evidence type="ECO:0000256" key="4">
    <source>
        <dbReference type="ARBA" id="ARBA00023163"/>
    </source>
</evidence>
<dbReference type="SUPFAM" id="SSF88659">
    <property type="entry name" value="Sigma3 and sigma4 domains of RNA polymerase sigma factors"/>
    <property type="match status" value="1"/>
</dbReference>
<feature type="domain" description="RNA polymerase sigma factor 70 region 4 type 2" evidence="8">
    <location>
        <begin position="133"/>
        <end position="181"/>
    </location>
</feature>
<dbReference type="InterPro" id="IPR013249">
    <property type="entry name" value="RNA_pol_sigma70_r4_t2"/>
</dbReference>
<dbReference type="InterPro" id="IPR014284">
    <property type="entry name" value="RNA_pol_sigma-70_dom"/>
</dbReference>
<feature type="domain" description="RNA polymerase sigma-70 region 2" evidence="7">
    <location>
        <begin position="30"/>
        <end position="97"/>
    </location>
</feature>
<reference evidence="9" key="1">
    <citation type="submission" date="2024-05" db="EMBL/GenBank/DDBJ databases">
        <title>Planctomycetes of the genus Singulisphaera possess chitinolytic capabilities.</title>
        <authorList>
            <person name="Ivanova A."/>
        </authorList>
    </citation>
    <scope>NUCLEOTIDE SEQUENCE</scope>
    <source>
        <strain evidence="9">Ch08T</strain>
    </source>
</reference>
<keyword evidence="6" id="KW-0812">Transmembrane</keyword>
<dbReference type="InterPro" id="IPR039425">
    <property type="entry name" value="RNA_pol_sigma-70-like"/>
</dbReference>
<dbReference type="GO" id="GO:0016987">
    <property type="term" value="F:sigma factor activity"/>
    <property type="evidence" value="ECO:0007669"/>
    <property type="project" value="UniProtKB-KW"/>
</dbReference>
<feature type="region of interest" description="Disordered" evidence="5">
    <location>
        <begin position="102"/>
        <end position="121"/>
    </location>
</feature>
<keyword evidence="4" id="KW-0804">Transcription</keyword>
<feature type="transmembrane region" description="Helical" evidence="6">
    <location>
        <begin position="285"/>
        <end position="304"/>
    </location>
</feature>
<dbReference type="InterPro" id="IPR013324">
    <property type="entry name" value="RNA_pol_sigma_r3/r4-like"/>
</dbReference>
<dbReference type="PANTHER" id="PTHR43133">
    <property type="entry name" value="RNA POLYMERASE ECF-TYPE SIGMA FACTO"/>
    <property type="match status" value="1"/>
</dbReference>
<dbReference type="SUPFAM" id="SSF88946">
    <property type="entry name" value="Sigma2 domain of RNA polymerase sigma factors"/>
    <property type="match status" value="1"/>
</dbReference>
<dbReference type="Gene3D" id="1.10.1740.10">
    <property type="match status" value="1"/>
</dbReference>
<dbReference type="CDD" id="cd06171">
    <property type="entry name" value="Sigma70_r4"/>
    <property type="match status" value="1"/>
</dbReference>
<evidence type="ECO:0000256" key="2">
    <source>
        <dbReference type="ARBA" id="ARBA00023015"/>
    </source>
</evidence>
<feature type="transmembrane region" description="Helical" evidence="6">
    <location>
        <begin position="310"/>
        <end position="328"/>
    </location>
</feature>
<evidence type="ECO:0000259" key="7">
    <source>
        <dbReference type="Pfam" id="PF04542"/>
    </source>
</evidence>
<evidence type="ECO:0000256" key="3">
    <source>
        <dbReference type="ARBA" id="ARBA00023082"/>
    </source>
</evidence>
<feature type="transmembrane region" description="Helical" evidence="6">
    <location>
        <begin position="552"/>
        <end position="573"/>
    </location>
</feature>
<evidence type="ECO:0000313" key="9">
    <source>
        <dbReference type="EMBL" id="XBH05282.1"/>
    </source>
</evidence>
<keyword evidence="2" id="KW-0805">Transcription regulation</keyword>
<dbReference type="GO" id="GO:0006352">
    <property type="term" value="P:DNA-templated transcription initiation"/>
    <property type="evidence" value="ECO:0007669"/>
    <property type="project" value="InterPro"/>
</dbReference>
<comment type="similarity">
    <text evidence="1">Belongs to the sigma-70 factor family. ECF subfamily.</text>
</comment>
<keyword evidence="6" id="KW-1133">Transmembrane helix</keyword>
<dbReference type="InterPro" id="IPR007627">
    <property type="entry name" value="RNA_pol_sigma70_r2"/>
</dbReference>
<dbReference type="NCBIfam" id="TIGR02937">
    <property type="entry name" value="sigma70-ECF"/>
    <property type="match status" value="1"/>
</dbReference>
<protein>
    <submittedName>
        <fullName evidence="9">RNA polymerase sigma factor</fullName>
    </submittedName>
</protein>
<dbReference type="Gene3D" id="1.10.10.10">
    <property type="entry name" value="Winged helix-like DNA-binding domain superfamily/Winged helix DNA-binding domain"/>
    <property type="match status" value="1"/>
</dbReference>
<feature type="transmembrane region" description="Helical" evidence="6">
    <location>
        <begin position="457"/>
        <end position="480"/>
    </location>
</feature>
<dbReference type="Pfam" id="PF08281">
    <property type="entry name" value="Sigma70_r4_2"/>
    <property type="match status" value="1"/>
</dbReference>
<name>A0AAU7CK23_9BACT</name>
<dbReference type="AlphaFoldDB" id="A0AAU7CK23"/>
<dbReference type="InterPro" id="IPR036388">
    <property type="entry name" value="WH-like_DNA-bd_sf"/>
</dbReference>
<dbReference type="RefSeq" id="WP_406698094.1">
    <property type="nucleotide sequence ID" value="NZ_CP155447.1"/>
</dbReference>
<feature type="compositionally biased region" description="Polar residues" evidence="5">
    <location>
        <begin position="102"/>
        <end position="116"/>
    </location>
</feature>
<evidence type="ECO:0000256" key="1">
    <source>
        <dbReference type="ARBA" id="ARBA00010641"/>
    </source>
</evidence>
<evidence type="ECO:0000259" key="8">
    <source>
        <dbReference type="Pfam" id="PF08281"/>
    </source>
</evidence>
<evidence type="ECO:0000256" key="6">
    <source>
        <dbReference type="SAM" id="Phobius"/>
    </source>
</evidence>
<dbReference type="GO" id="GO:0003677">
    <property type="term" value="F:DNA binding"/>
    <property type="evidence" value="ECO:0007669"/>
    <property type="project" value="InterPro"/>
</dbReference>
<gene>
    <name evidence="9" type="ORF">V5E97_04475</name>
</gene>
<keyword evidence="3" id="KW-0731">Sigma factor</keyword>